<organism evidence="9 10">
    <name type="scientific">Candidatus Accumulibacter proximus</name>
    <dbReference type="NCBI Taxonomy" id="2954385"/>
    <lineage>
        <taxon>Bacteria</taxon>
        <taxon>Pseudomonadati</taxon>
        <taxon>Pseudomonadota</taxon>
        <taxon>Betaproteobacteria</taxon>
        <taxon>Candidatus Accumulibacter</taxon>
    </lineage>
</organism>
<dbReference type="Gene3D" id="2.40.160.60">
    <property type="entry name" value="Outer membrane protein transport protein (OMPP1/FadL/TodX)"/>
    <property type="match status" value="1"/>
</dbReference>
<evidence type="ECO:0000313" key="10">
    <source>
        <dbReference type="Proteomes" id="UP000697998"/>
    </source>
</evidence>
<keyword evidence="7" id="KW-0998">Cell outer membrane</keyword>
<comment type="similarity">
    <text evidence="2">Belongs to the OmpP1/FadL family.</text>
</comment>
<evidence type="ECO:0000256" key="3">
    <source>
        <dbReference type="ARBA" id="ARBA00022452"/>
    </source>
</evidence>
<comment type="subcellular location">
    <subcellularLocation>
        <location evidence="1">Cell outer membrane</location>
        <topology evidence="1">Multi-pass membrane protein</topology>
    </subcellularLocation>
</comment>
<sequence length="441" mass="46858">MNTFPARTRAKQAVLAAMALSVGALASGKAIAGGIILYEVGTEDVGLAAAGYAARAQDASTVLTNPAGMVRLDGTRVQLGTQLLYSDLKFSNSGASSPALGNNSSGKFIGDNGWFPGGGLFLSYSVSPDLKLGLAATSTFGSVLDYNDNWAGRYYVQQATLIGASLLPSIAFRVTDKLSLGASVNAMYGYLKNETGIKNLFSANDGKLSMSDGTWGWGGNLGLMYEATPDTRFGLTYSSQVKLDFEPQARFSGTGPVLTALLDARGLNRATLNLGITVPQQVMGSVFHTVNDRLALLGNVGWQQWSKFGDVEVGVEDTNNPTSLTTNLKFKDTWHAAVGAQYRISEPWRLNLGIAYDSAFQSGNVSPMLPTNQGWRFGIGGQNQVDKTFGWGLAAEYIYGGTGDVNKQALLPVDTGGRGNLVGSYDNIGILYMSANFNWKF</sequence>
<dbReference type="PANTHER" id="PTHR35093">
    <property type="entry name" value="OUTER MEMBRANE PROTEIN NMB0088-RELATED"/>
    <property type="match status" value="1"/>
</dbReference>
<comment type="caution">
    <text evidence="9">The sequence shown here is derived from an EMBL/GenBank/DDBJ whole genome shotgun (WGS) entry which is preliminary data.</text>
</comment>
<keyword evidence="5 8" id="KW-0732">Signal</keyword>
<dbReference type="GO" id="GO:0015483">
    <property type="term" value="F:long-chain fatty acid transporting porin activity"/>
    <property type="evidence" value="ECO:0007669"/>
    <property type="project" value="TreeGrafter"/>
</dbReference>
<dbReference type="InterPro" id="IPR005017">
    <property type="entry name" value="OMPP1/FadL/TodX"/>
</dbReference>
<dbReference type="GO" id="GO:0009279">
    <property type="term" value="C:cell outer membrane"/>
    <property type="evidence" value="ECO:0007669"/>
    <property type="project" value="UniProtKB-SubCell"/>
</dbReference>
<accession>A0A935Q0X6</accession>
<evidence type="ECO:0000313" key="9">
    <source>
        <dbReference type="EMBL" id="MBK7676054.1"/>
    </source>
</evidence>
<dbReference type="Pfam" id="PF03349">
    <property type="entry name" value="Toluene_X"/>
    <property type="match status" value="1"/>
</dbReference>
<gene>
    <name evidence="9" type="ORF">IPJ27_15615</name>
</gene>
<evidence type="ECO:0000256" key="2">
    <source>
        <dbReference type="ARBA" id="ARBA00008163"/>
    </source>
</evidence>
<evidence type="ECO:0000256" key="5">
    <source>
        <dbReference type="ARBA" id="ARBA00022729"/>
    </source>
</evidence>
<reference evidence="9 10" key="1">
    <citation type="submission" date="2020-10" db="EMBL/GenBank/DDBJ databases">
        <title>Connecting structure to function with the recovery of over 1000 high-quality activated sludge metagenome-assembled genomes encoding full-length rRNA genes using long-read sequencing.</title>
        <authorList>
            <person name="Singleton C.M."/>
            <person name="Petriglieri F."/>
            <person name="Kristensen J.M."/>
            <person name="Kirkegaard R.H."/>
            <person name="Michaelsen T.Y."/>
            <person name="Andersen M.H."/>
            <person name="Karst S.M."/>
            <person name="Dueholm M.S."/>
            <person name="Nielsen P.H."/>
            <person name="Albertsen M."/>
        </authorList>
    </citation>
    <scope>NUCLEOTIDE SEQUENCE [LARGE SCALE GENOMIC DNA]</scope>
    <source>
        <strain evidence="9">EsbW_18-Q3-R4-48_BATAC.285</strain>
    </source>
</reference>
<evidence type="ECO:0000256" key="8">
    <source>
        <dbReference type="SAM" id="SignalP"/>
    </source>
</evidence>
<keyword evidence="3" id="KW-1134">Transmembrane beta strand</keyword>
<dbReference type="SUPFAM" id="SSF56935">
    <property type="entry name" value="Porins"/>
    <property type="match status" value="1"/>
</dbReference>
<evidence type="ECO:0000256" key="1">
    <source>
        <dbReference type="ARBA" id="ARBA00004571"/>
    </source>
</evidence>
<dbReference type="PANTHER" id="PTHR35093:SF8">
    <property type="entry name" value="OUTER MEMBRANE PROTEIN NMB0088-RELATED"/>
    <property type="match status" value="1"/>
</dbReference>
<evidence type="ECO:0000256" key="6">
    <source>
        <dbReference type="ARBA" id="ARBA00023136"/>
    </source>
</evidence>
<dbReference type="EMBL" id="JADJMH010000016">
    <property type="protein sequence ID" value="MBK7676054.1"/>
    <property type="molecule type" value="Genomic_DNA"/>
</dbReference>
<keyword evidence="4" id="KW-0812">Transmembrane</keyword>
<keyword evidence="6" id="KW-0472">Membrane</keyword>
<dbReference type="AlphaFoldDB" id="A0A935Q0X6"/>
<evidence type="ECO:0000256" key="7">
    <source>
        <dbReference type="ARBA" id="ARBA00023237"/>
    </source>
</evidence>
<proteinExistence type="inferred from homology"/>
<name>A0A935Q0X6_9PROT</name>
<feature type="signal peptide" evidence="8">
    <location>
        <begin position="1"/>
        <end position="26"/>
    </location>
</feature>
<feature type="chain" id="PRO_5037877059" evidence="8">
    <location>
        <begin position="27"/>
        <end position="441"/>
    </location>
</feature>
<dbReference type="Proteomes" id="UP000697998">
    <property type="component" value="Unassembled WGS sequence"/>
</dbReference>
<protein>
    <submittedName>
        <fullName evidence="9">Outer membrane protein transport protein</fullName>
    </submittedName>
</protein>
<evidence type="ECO:0000256" key="4">
    <source>
        <dbReference type="ARBA" id="ARBA00022692"/>
    </source>
</evidence>